<dbReference type="Pfam" id="PF02847">
    <property type="entry name" value="MA3"/>
    <property type="match status" value="1"/>
</dbReference>
<keyword evidence="3" id="KW-0810">Translation regulation</keyword>
<dbReference type="PANTHER" id="PTHR23253:SF53">
    <property type="entry name" value="EUKARYOTIC TRANSLATION INITIATION FACTOR ISOFORM 4G-1"/>
    <property type="match status" value="1"/>
</dbReference>
<proteinExistence type="inferred from homology"/>
<dbReference type="InterPro" id="IPR016024">
    <property type="entry name" value="ARM-type_fold"/>
</dbReference>
<keyword evidence="2" id="KW-0396">Initiation factor</keyword>
<dbReference type="InterPro" id="IPR003890">
    <property type="entry name" value="MIF4G-like_typ-3"/>
</dbReference>
<evidence type="ECO:0000256" key="2">
    <source>
        <dbReference type="ARBA" id="ARBA00022540"/>
    </source>
</evidence>
<dbReference type="SMART" id="SM00544">
    <property type="entry name" value="MA3"/>
    <property type="match status" value="1"/>
</dbReference>
<dbReference type="EMBL" id="OOIL02000603">
    <property type="protein sequence ID" value="VFQ67352.1"/>
    <property type="molecule type" value="Genomic_DNA"/>
</dbReference>
<dbReference type="InterPro" id="IPR003891">
    <property type="entry name" value="Initiation_fac_eIF4g_MI"/>
</dbReference>
<evidence type="ECO:0000256" key="1">
    <source>
        <dbReference type="ARBA" id="ARBA00005775"/>
    </source>
</evidence>
<sequence length="901" mass="97952">MQTAQPVLSLRPGGGGGSSLFGSRFVSSSASSFDPTGFRRRGGSPAVPRSKNDESLHEAHGCVRYTRDQLLELRKAVKIPDSVLKAKLVVESELFGKDADHGRVKSYYSHGQSQSQYAVPDNRDWGNQSFKQEFIRRDHINSQSATSHISPNQVGGGPTAALIKAKVPWSARRGQLSEKERVLKTVKGILNKLTPEKFDLLKGQLIEAGISSADILKGVIGLIFDKAVLEPTFCPMYAQLCADLNEKLPPFPSDEPGGKEITFKRVLLNNCQEAFEGSDNLPEEVKQLTSPEQESGSKDKERLAKLRTLGNIRLIGELLKQNMVTERIVHHIVKELLGSDMESCPEEENVESICQFFKTIGKQIDENKRSKCINNTYFNRMKELSTNPNMAAWLRFMIRDVLELRANNWVPRREEVKAKTITEIHSEAEKNMGLRAGSTASLRIPRGPSPGMSKMPGMPGLDIAPAGRAQPPLLNLSNPARGSCSTIHGYVMEQASRLNPRSPDRGSCGIIQGNVMEKASRLNLNSPDRGSCGIRQGSMMEQASQLNPSNSARGSCGIIQGNVMENASRLNPNSPDRGSCGIIQGNMMEQASQLNPSNSARGSCGIIQGNGHVMEQASRLNPSSPDRGSCGIIQGNIMEQASRLSPSNSPRARCGIIQGNAMEQASQLNPRNSARGSCGIIQGHVMEQAYQFPGSNRHSQSTAASGFAETGKHCCESKGTLNSTAETFNPVELKKKTVALLEEYFSFGLLEEALRRIVELNATSHFPEVVNDAIALGLDKSPPCVEHVSELLEVLHAMRVFSSEDLRNGCMQFAGVLDDLAMDLPKAPAGFGGIIGRLVLCGGLDFGVVKEMIMKKVRNEMYMKDVFSAAMAVVKSSSPPSGKVIIDSQANDIGTCQSLFS</sequence>
<accession>A0A484KYH0</accession>
<dbReference type="OrthoDB" id="514777at2759"/>
<dbReference type="PROSITE" id="PS51366">
    <property type="entry name" value="MI"/>
    <property type="match status" value="1"/>
</dbReference>
<evidence type="ECO:0000313" key="8">
    <source>
        <dbReference type="EMBL" id="VFQ67352.1"/>
    </source>
</evidence>
<dbReference type="SUPFAM" id="SSF48371">
    <property type="entry name" value="ARM repeat"/>
    <property type="match status" value="2"/>
</dbReference>
<dbReference type="PANTHER" id="PTHR23253">
    <property type="entry name" value="EUKARYOTIC TRANSLATION INITIATION FACTOR 4 GAMMA"/>
    <property type="match status" value="1"/>
</dbReference>
<dbReference type="GO" id="GO:0003729">
    <property type="term" value="F:mRNA binding"/>
    <property type="evidence" value="ECO:0007669"/>
    <property type="project" value="TreeGrafter"/>
</dbReference>
<evidence type="ECO:0000259" key="7">
    <source>
        <dbReference type="PROSITE" id="PS51366"/>
    </source>
</evidence>
<dbReference type="GO" id="GO:0016281">
    <property type="term" value="C:eukaryotic translation initiation factor 4F complex"/>
    <property type="evidence" value="ECO:0007669"/>
    <property type="project" value="TreeGrafter"/>
</dbReference>
<evidence type="ECO:0000313" key="9">
    <source>
        <dbReference type="Proteomes" id="UP000595140"/>
    </source>
</evidence>
<dbReference type="GO" id="GO:0006417">
    <property type="term" value="P:regulation of translation"/>
    <property type="evidence" value="ECO:0007669"/>
    <property type="project" value="UniProtKB-KW"/>
</dbReference>
<feature type="region of interest" description="Disordered" evidence="6">
    <location>
        <begin position="27"/>
        <end position="56"/>
    </location>
</feature>
<name>A0A484KYH0_9ASTE</name>
<dbReference type="Proteomes" id="UP000595140">
    <property type="component" value="Unassembled WGS sequence"/>
</dbReference>
<comment type="function">
    <text evidence="5">Plays a role in the accumulation of some potyvirus during viral infection.</text>
</comment>
<feature type="domain" description="MI" evidence="7">
    <location>
        <begin position="732"/>
        <end position="854"/>
    </location>
</feature>
<dbReference type="Gene3D" id="1.25.40.180">
    <property type="match status" value="2"/>
</dbReference>
<evidence type="ECO:0000256" key="6">
    <source>
        <dbReference type="SAM" id="MobiDB-lite"/>
    </source>
</evidence>
<dbReference type="FunFam" id="1.25.40.180:FF:000027">
    <property type="entry name" value="Eukaryotic translation initiation factor isoform 4G-2"/>
    <property type="match status" value="1"/>
</dbReference>
<protein>
    <recommendedName>
        <fullName evidence="7">MI domain-containing protein</fullName>
    </recommendedName>
</protein>
<organism evidence="8 9">
    <name type="scientific">Cuscuta campestris</name>
    <dbReference type="NCBI Taxonomy" id="132261"/>
    <lineage>
        <taxon>Eukaryota</taxon>
        <taxon>Viridiplantae</taxon>
        <taxon>Streptophyta</taxon>
        <taxon>Embryophyta</taxon>
        <taxon>Tracheophyta</taxon>
        <taxon>Spermatophyta</taxon>
        <taxon>Magnoliopsida</taxon>
        <taxon>eudicotyledons</taxon>
        <taxon>Gunneridae</taxon>
        <taxon>Pentapetalae</taxon>
        <taxon>asterids</taxon>
        <taxon>lamiids</taxon>
        <taxon>Solanales</taxon>
        <taxon>Convolvulaceae</taxon>
        <taxon>Cuscuteae</taxon>
        <taxon>Cuscuta</taxon>
        <taxon>Cuscuta subgen. Grammica</taxon>
        <taxon>Cuscuta sect. Cleistogrammica</taxon>
    </lineage>
</organism>
<dbReference type="GO" id="GO:0003743">
    <property type="term" value="F:translation initiation factor activity"/>
    <property type="evidence" value="ECO:0007669"/>
    <property type="project" value="UniProtKB-KW"/>
</dbReference>
<evidence type="ECO:0000256" key="5">
    <source>
        <dbReference type="ARBA" id="ARBA00057610"/>
    </source>
</evidence>
<dbReference type="SMART" id="SM00543">
    <property type="entry name" value="MIF4G"/>
    <property type="match status" value="1"/>
</dbReference>
<keyword evidence="9" id="KW-1185">Reference proteome</keyword>
<evidence type="ECO:0000256" key="3">
    <source>
        <dbReference type="ARBA" id="ARBA00022845"/>
    </source>
</evidence>
<comment type="similarity">
    <text evidence="1">Belongs to the eukaryotic initiation factor 4G family.</text>
</comment>
<evidence type="ECO:0000256" key="4">
    <source>
        <dbReference type="ARBA" id="ARBA00022917"/>
    </source>
</evidence>
<dbReference type="Pfam" id="PF02854">
    <property type="entry name" value="MIF4G"/>
    <property type="match status" value="1"/>
</dbReference>
<feature type="region of interest" description="Disordered" evidence="6">
    <location>
        <begin position="280"/>
        <end position="301"/>
    </location>
</feature>
<reference evidence="8 9" key="1">
    <citation type="submission" date="2018-04" db="EMBL/GenBank/DDBJ databases">
        <authorList>
            <person name="Vogel A."/>
        </authorList>
    </citation>
    <scope>NUCLEOTIDE SEQUENCE [LARGE SCALE GENOMIC DNA]</scope>
</reference>
<dbReference type="AlphaFoldDB" id="A0A484KYH0"/>
<keyword evidence="4" id="KW-0648">Protein biosynthesis</keyword>
<gene>
    <name evidence="8" type="ORF">CCAM_LOCUS9128</name>
</gene>